<dbReference type="GO" id="GO:0005886">
    <property type="term" value="C:plasma membrane"/>
    <property type="evidence" value="ECO:0007669"/>
    <property type="project" value="UniProtKB-SubCell"/>
</dbReference>
<dbReference type="InterPro" id="IPR020846">
    <property type="entry name" value="MFS_dom"/>
</dbReference>
<evidence type="ECO:0000256" key="2">
    <source>
        <dbReference type="ARBA" id="ARBA00022448"/>
    </source>
</evidence>
<dbReference type="InterPro" id="IPR036259">
    <property type="entry name" value="MFS_trans_sf"/>
</dbReference>
<evidence type="ECO:0000256" key="3">
    <source>
        <dbReference type="ARBA" id="ARBA00022475"/>
    </source>
</evidence>
<accession>A0A1G2CLG2</accession>
<sequence length="218" mass="23748">MKLRIDLDFRVGRVVKYFILADLALLAGWGLVDPVFSVFIIGKVEGATLVSVGTAAAIYWFLKSILQLPLANFLDRRTGEKDDFYALILGLFIASLSAFGFAFVRSLWQLYFFQVFHSLGFALYAASWPAIFSRHLDRDRVSFDWALDSTAVGVSAGASGFLGGVIAQNFGFSVVFILGGLFTAVSALVLLAVPDLVLPPPKASEPVIRDHTPTNIGH</sequence>
<dbReference type="InterPro" id="IPR050171">
    <property type="entry name" value="MFS_Transporters"/>
</dbReference>
<evidence type="ECO:0000256" key="5">
    <source>
        <dbReference type="ARBA" id="ARBA00022989"/>
    </source>
</evidence>
<dbReference type="Gene3D" id="1.20.1250.20">
    <property type="entry name" value="MFS general substrate transporter like domains"/>
    <property type="match status" value="1"/>
</dbReference>
<evidence type="ECO:0000313" key="9">
    <source>
        <dbReference type="EMBL" id="OGZ01501.1"/>
    </source>
</evidence>
<keyword evidence="4 7" id="KW-0812">Transmembrane</keyword>
<evidence type="ECO:0000259" key="8">
    <source>
        <dbReference type="PROSITE" id="PS50850"/>
    </source>
</evidence>
<evidence type="ECO:0000256" key="4">
    <source>
        <dbReference type="ARBA" id="ARBA00022692"/>
    </source>
</evidence>
<evidence type="ECO:0000256" key="6">
    <source>
        <dbReference type="ARBA" id="ARBA00023136"/>
    </source>
</evidence>
<dbReference type="AlphaFoldDB" id="A0A1G2CLG2"/>
<gene>
    <name evidence="9" type="ORF">A3A43_02645</name>
</gene>
<keyword evidence="3" id="KW-1003">Cell membrane</keyword>
<proteinExistence type="predicted"/>
<keyword evidence="5 7" id="KW-1133">Transmembrane helix</keyword>
<feature type="transmembrane region" description="Helical" evidence="7">
    <location>
        <begin position="38"/>
        <end position="62"/>
    </location>
</feature>
<dbReference type="STRING" id="1798652.A3A43_02645"/>
<feature type="domain" description="Major facilitator superfamily (MFS) profile" evidence="8">
    <location>
        <begin position="14"/>
        <end position="218"/>
    </location>
</feature>
<feature type="transmembrane region" description="Helical" evidence="7">
    <location>
        <begin position="145"/>
        <end position="166"/>
    </location>
</feature>
<organism evidence="9 10">
    <name type="scientific">Candidatus Liptonbacteria bacterium RIFCSPLOWO2_01_FULL_56_20</name>
    <dbReference type="NCBI Taxonomy" id="1798652"/>
    <lineage>
        <taxon>Bacteria</taxon>
        <taxon>Candidatus Liptoniibacteriota</taxon>
    </lineage>
</organism>
<feature type="transmembrane region" description="Helical" evidence="7">
    <location>
        <begin position="110"/>
        <end position="133"/>
    </location>
</feature>
<comment type="subcellular location">
    <subcellularLocation>
        <location evidence="1">Cell membrane</location>
        <topology evidence="1">Multi-pass membrane protein</topology>
    </subcellularLocation>
</comment>
<protein>
    <recommendedName>
        <fullName evidence="8">Major facilitator superfamily (MFS) profile domain-containing protein</fullName>
    </recommendedName>
</protein>
<keyword evidence="6 7" id="KW-0472">Membrane</keyword>
<evidence type="ECO:0000256" key="7">
    <source>
        <dbReference type="SAM" id="Phobius"/>
    </source>
</evidence>
<evidence type="ECO:0000256" key="1">
    <source>
        <dbReference type="ARBA" id="ARBA00004651"/>
    </source>
</evidence>
<dbReference type="SUPFAM" id="SSF103473">
    <property type="entry name" value="MFS general substrate transporter"/>
    <property type="match status" value="1"/>
</dbReference>
<feature type="transmembrane region" description="Helical" evidence="7">
    <location>
        <begin position="172"/>
        <end position="193"/>
    </location>
</feature>
<evidence type="ECO:0000313" key="10">
    <source>
        <dbReference type="Proteomes" id="UP000178495"/>
    </source>
</evidence>
<dbReference type="GO" id="GO:0022857">
    <property type="term" value="F:transmembrane transporter activity"/>
    <property type="evidence" value="ECO:0007669"/>
    <property type="project" value="InterPro"/>
</dbReference>
<dbReference type="PROSITE" id="PS50850">
    <property type="entry name" value="MFS"/>
    <property type="match status" value="1"/>
</dbReference>
<feature type="transmembrane region" description="Helical" evidence="7">
    <location>
        <begin position="14"/>
        <end position="32"/>
    </location>
</feature>
<dbReference type="EMBL" id="MHLC01000009">
    <property type="protein sequence ID" value="OGZ01501.1"/>
    <property type="molecule type" value="Genomic_DNA"/>
</dbReference>
<reference evidence="9 10" key="1">
    <citation type="journal article" date="2016" name="Nat. Commun.">
        <title>Thousands of microbial genomes shed light on interconnected biogeochemical processes in an aquifer system.</title>
        <authorList>
            <person name="Anantharaman K."/>
            <person name="Brown C.T."/>
            <person name="Hug L.A."/>
            <person name="Sharon I."/>
            <person name="Castelle C.J."/>
            <person name="Probst A.J."/>
            <person name="Thomas B.C."/>
            <person name="Singh A."/>
            <person name="Wilkins M.J."/>
            <person name="Karaoz U."/>
            <person name="Brodie E.L."/>
            <person name="Williams K.H."/>
            <person name="Hubbard S.S."/>
            <person name="Banfield J.F."/>
        </authorList>
    </citation>
    <scope>NUCLEOTIDE SEQUENCE [LARGE SCALE GENOMIC DNA]</scope>
</reference>
<keyword evidence="2" id="KW-0813">Transport</keyword>
<feature type="transmembrane region" description="Helical" evidence="7">
    <location>
        <begin position="83"/>
        <end position="104"/>
    </location>
</feature>
<comment type="caution">
    <text evidence="9">The sequence shown here is derived from an EMBL/GenBank/DDBJ whole genome shotgun (WGS) entry which is preliminary data.</text>
</comment>
<name>A0A1G2CLG2_9BACT</name>
<dbReference type="InterPro" id="IPR011701">
    <property type="entry name" value="MFS"/>
</dbReference>
<dbReference type="PANTHER" id="PTHR23517">
    <property type="entry name" value="RESISTANCE PROTEIN MDTM, PUTATIVE-RELATED-RELATED"/>
    <property type="match status" value="1"/>
</dbReference>
<dbReference type="Pfam" id="PF07690">
    <property type="entry name" value="MFS_1"/>
    <property type="match status" value="1"/>
</dbReference>
<dbReference type="Proteomes" id="UP000178495">
    <property type="component" value="Unassembled WGS sequence"/>
</dbReference>